<evidence type="ECO:0000313" key="4">
    <source>
        <dbReference type="EMBL" id="KXH30922.1"/>
    </source>
</evidence>
<dbReference type="InterPro" id="IPR000868">
    <property type="entry name" value="Isochorismatase-like_dom"/>
</dbReference>
<dbReference type="InterPro" id="IPR053152">
    <property type="entry name" value="Hydrolase_YcaC-like"/>
</dbReference>
<dbReference type="Proteomes" id="UP000070328">
    <property type="component" value="Unassembled WGS sequence"/>
</dbReference>
<dbReference type="Pfam" id="PF00857">
    <property type="entry name" value="Isochorismatase"/>
    <property type="match status" value="1"/>
</dbReference>
<organism evidence="4 5">
    <name type="scientific">Colletotrichum simmondsii</name>
    <dbReference type="NCBI Taxonomy" id="703756"/>
    <lineage>
        <taxon>Eukaryota</taxon>
        <taxon>Fungi</taxon>
        <taxon>Dikarya</taxon>
        <taxon>Ascomycota</taxon>
        <taxon>Pezizomycotina</taxon>
        <taxon>Sordariomycetes</taxon>
        <taxon>Hypocreomycetidae</taxon>
        <taxon>Glomerellales</taxon>
        <taxon>Glomerellaceae</taxon>
        <taxon>Colletotrichum</taxon>
        <taxon>Colletotrichum acutatum species complex</taxon>
    </lineage>
</organism>
<protein>
    <recommendedName>
        <fullName evidence="3">Isochorismatase-like domain-containing protein</fullName>
    </recommendedName>
</protein>
<keyword evidence="5" id="KW-1185">Reference proteome</keyword>
<dbReference type="SUPFAM" id="SSF52499">
    <property type="entry name" value="Isochorismatase-like hydrolases"/>
    <property type="match status" value="1"/>
</dbReference>
<feature type="chain" id="PRO_5007801777" description="Isochorismatase-like domain-containing protein" evidence="2">
    <location>
        <begin position="33"/>
        <end position="246"/>
    </location>
</feature>
<accession>A0A135S4S3</accession>
<dbReference type="EMBL" id="JFBX01000695">
    <property type="protein sequence ID" value="KXH30922.1"/>
    <property type="molecule type" value="Genomic_DNA"/>
</dbReference>
<name>A0A135S4S3_9PEZI</name>
<sequence length="246" mass="26944">MKAHRMRVPWDMAKAFILLLISSVSSFARADAVPFERLSQNDSVLLIVDHQVGLFNLARDFDGQLFYRNVIAHAALGKLYDLPVIITTSQEEGPNGPLPKEILDMYPDVPVIKRPGEINAWDNAEFRAAVKATGRNQMIVAGIVTDVCVTFLSLSLREEGYGVWANVEASGTTSELIRDVSNSRMQAAGVHLAGLFSIAADLFKDWRGPPGVAKMSDWYTQYAPAYLLNAQLFNAAIGTSVGNGTR</sequence>
<comment type="caution">
    <text evidence="4">The sequence shown here is derived from an EMBL/GenBank/DDBJ whole genome shotgun (WGS) entry which is preliminary data.</text>
</comment>
<evidence type="ECO:0000313" key="5">
    <source>
        <dbReference type="Proteomes" id="UP000070328"/>
    </source>
</evidence>
<reference evidence="4 5" key="1">
    <citation type="submission" date="2014-02" db="EMBL/GenBank/DDBJ databases">
        <title>The genome sequence of Colletotrichum simmondsii CBS122122.</title>
        <authorList>
            <person name="Baroncelli R."/>
            <person name="Thon M.R."/>
        </authorList>
    </citation>
    <scope>NUCLEOTIDE SEQUENCE [LARGE SCALE GENOMIC DNA]</scope>
    <source>
        <strain evidence="4 5">CBS122122</strain>
    </source>
</reference>
<proteinExistence type="inferred from homology"/>
<keyword evidence="2" id="KW-0732">Signal</keyword>
<comment type="similarity">
    <text evidence="1">Belongs to the isochorismatase family.</text>
</comment>
<gene>
    <name evidence="4" type="ORF">CSIM01_13871</name>
</gene>
<dbReference type="PANTHER" id="PTHR43559">
    <property type="entry name" value="HYDROLASE YCAC-RELATED"/>
    <property type="match status" value="1"/>
</dbReference>
<feature type="signal peptide" evidence="2">
    <location>
        <begin position="1"/>
        <end position="32"/>
    </location>
</feature>
<evidence type="ECO:0000256" key="2">
    <source>
        <dbReference type="SAM" id="SignalP"/>
    </source>
</evidence>
<dbReference type="AlphaFoldDB" id="A0A135S4S3"/>
<dbReference type="InterPro" id="IPR036380">
    <property type="entry name" value="Isochorismatase-like_sf"/>
</dbReference>
<dbReference type="Gene3D" id="3.40.50.850">
    <property type="entry name" value="Isochorismatase-like"/>
    <property type="match status" value="1"/>
</dbReference>
<evidence type="ECO:0000259" key="3">
    <source>
        <dbReference type="Pfam" id="PF00857"/>
    </source>
</evidence>
<dbReference type="PANTHER" id="PTHR43559:SF3">
    <property type="entry name" value="HYDROLASE YCAC-RELATED"/>
    <property type="match status" value="1"/>
</dbReference>
<evidence type="ECO:0000256" key="1">
    <source>
        <dbReference type="ARBA" id="ARBA00006336"/>
    </source>
</evidence>
<dbReference type="OrthoDB" id="167809at2759"/>
<feature type="domain" description="Isochorismatase-like" evidence="3">
    <location>
        <begin position="43"/>
        <end position="192"/>
    </location>
</feature>